<comment type="similarity">
    <text evidence="1">Belongs to the peptidase S33 family.</text>
</comment>
<feature type="transmembrane region" description="Helical" evidence="3">
    <location>
        <begin position="34"/>
        <end position="55"/>
    </location>
</feature>
<comment type="caution">
    <text evidence="5">The sequence shown here is derived from an EMBL/GenBank/DDBJ whole genome shotgun (WGS) entry which is preliminary data.</text>
</comment>
<keyword evidence="3" id="KW-0472">Membrane</keyword>
<evidence type="ECO:0000259" key="4">
    <source>
        <dbReference type="Pfam" id="PF00561"/>
    </source>
</evidence>
<evidence type="ECO:0000256" key="3">
    <source>
        <dbReference type="SAM" id="Phobius"/>
    </source>
</evidence>
<dbReference type="EMBL" id="JARXVC010000002">
    <property type="protein sequence ID" value="MDH6279767.1"/>
    <property type="molecule type" value="Genomic_DNA"/>
</dbReference>
<sequence>MAGSVAVVLGTLSAIGLGAAAALGAAAVSTTPVVFLAVGLLTVIVLTFAAGWAGFRVMRVRRPMPAAGGLAVATGLVVCVVASATILRPFPPQAATPIPSDVRFWNLPSGSRIAYVHAPAANPAESRDTPVIFLHGGPGTPGEGIPSGGEELADAGFDVYAYDQVGAGRSTRLTDVRGYTVERQVEDLEAIRQTLGAERLILVGRSWGGSLAAQYLATHPDRVAKAVFVAPGAIWGGAYTEDGVGEPWTEMNAEQQARYDELTSAPRVLAQALLMSVDPNAAHALVPDAEADSWMHEIALTGRDGTSCSGAPSTPPHDNPQGFYVNQLTNADFARIPDPRPALRQVRVPALVMAAQCDFIRWPVTREYRDVLPGSTLVDIRGAGHALSTDQPAVYVDLLRSFLLDQDLTLPAYTAQDPPPDRWAR</sequence>
<dbReference type="Pfam" id="PF00561">
    <property type="entry name" value="Abhydrolase_1"/>
    <property type="match status" value="1"/>
</dbReference>
<protein>
    <submittedName>
        <fullName evidence="5">Pimeloyl-ACP methyl ester carboxylesterase</fullName>
    </submittedName>
</protein>
<evidence type="ECO:0000256" key="2">
    <source>
        <dbReference type="ARBA" id="ARBA00022801"/>
    </source>
</evidence>
<keyword evidence="3" id="KW-1133">Transmembrane helix</keyword>
<evidence type="ECO:0000313" key="5">
    <source>
        <dbReference type="EMBL" id="MDH6279767.1"/>
    </source>
</evidence>
<gene>
    <name evidence="5" type="ORF">M2280_000976</name>
</gene>
<keyword evidence="2" id="KW-0378">Hydrolase</keyword>
<dbReference type="RefSeq" id="WP_280759144.1">
    <property type="nucleotide sequence ID" value="NZ_JARXVC010000002.1"/>
</dbReference>
<dbReference type="SUPFAM" id="SSF53474">
    <property type="entry name" value="alpha/beta-Hydrolases"/>
    <property type="match status" value="1"/>
</dbReference>
<dbReference type="PANTHER" id="PTHR43798">
    <property type="entry name" value="MONOACYLGLYCEROL LIPASE"/>
    <property type="match status" value="1"/>
</dbReference>
<dbReference type="InterPro" id="IPR029058">
    <property type="entry name" value="AB_hydrolase_fold"/>
</dbReference>
<reference evidence="5 6" key="1">
    <citation type="submission" date="2023-04" db="EMBL/GenBank/DDBJ databases">
        <title>Forest soil microbial communities from Buena Vista Peninsula, Colon Province, Panama.</title>
        <authorList>
            <person name="Bouskill N."/>
        </authorList>
    </citation>
    <scope>NUCLEOTIDE SEQUENCE [LARGE SCALE GENOMIC DNA]</scope>
    <source>
        <strain evidence="5 6">CFH S0262</strain>
    </source>
</reference>
<organism evidence="5 6">
    <name type="scientific">Prescottella agglutinans</name>
    <dbReference type="NCBI Taxonomy" id="1644129"/>
    <lineage>
        <taxon>Bacteria</taxon>
        <taxon>Bacillati</taxon>
        <taxon>Actinomycetota</taxon>
        <taxon>Actinomycetes</taxon>
        <taxon>Mycobacteriales</taxon>
        <taxon>Nocardiaceae</taxon>
        <taxon>Prescottella</taxon>
    </lineage>
</organism>
<dbReference type="PRINTS" id="PR00111">
    <property type="entry name" value="ABHYDROLASE"/>
</dbReference>
<dbReference type="PANTHER" id="PTHR43798:SF33">
    <property type="entry name" value="HYDROLASE, PUTATIVE (AFU_ORTHOLOGUE AFUA_2G14860)-RELATED"/>
    <property type="match status" value="1"/>
</dbReference>
<feature type="domain" description="AB hydrolase-1" evidence="4">
    <location>
        <begin position="130"/>
        <end position="387"/>
    </location>
</feature>
<evidence type="ECO:0000256" key="1">
    <source>
        <dbReference type="ARBA" id="ARBA00010088"/>
    </source>
</evidence>
<dbReference type="PRINTS" id="PR00793">
    <property type="entry name" value="PROAMNOPTASE"/>
</dbReference>
<proteinExistence type="inferred from homology"/>
<keyword evidence="6" id="KW-1185">Reference proteome</keyword>
<dbReference type="InterPro" id="IPR002410">
    <property type="entry name" value="Peptidase_S33"/>
</dbReference>
<feature type="transmembrane region" description="Helical" evidence="3">
    <location>
        <begin position="67"/>
        <end position="87"/>
    </location>
</feature>
<accession>A0ABT6M632</accession>
<dbReference type="Proteomes" id="UP001160334">
    <property type="component" value="Unassembled WGS sequence"/>
</dbReference>
<keyword evidence="3" id="KW-0812">Transmembrane</keyword>
<name>A0ABT6M632_9NOCA</name>
<dbReference type="Gene3D" id="3.40.50.1820">
    <property type="entry name" value="alpha/beta hydrolase"/>
    <property type="match status" value="1"/>
</dbReference>
<dbReference type="InterPro" id="IPR000073">
    <property type="entry name" value="AB_hydrolase_1"/>
</dbReference>
<dbReference type="InterPro" id="IPR050266">
    <property type="entry name" value="AB_hydrolase_sf"/>
</dbReference>
<evidence type="ECO:0000313" key="6">
    <source>
        <dbReference type="Proteomes" id="UP001160334"/>
    </source>
</evidence>